<reference evidence="2" key="1">
    <citation type="submission" date="2022-07" db="EMBL/GenBank/DDBJ databases">
        <authorList>
            <consortium name="Clinical and Environmental Microbiology Branch: Whole genome sequencing antimicrobial resistance pathogens in the healthcare setting"/>
        </authorList>
    </citation>
    <scope>NUCLEOTIDE SEQUENCE</scope>
    <source>
        <strain evidence="2">Stenotrophomonas_maltophilia_2021CK-00905</strain>
    </source>
</reference>
<evidence type="ECO:0000259" key="1">
    <source>
        <dbReference type="Pfam" id="PF06114"/>
    </source>
</evidence>
<dbReference type="Gene3D" id="1.10.10.2910">
    <property type="match status" value="1"/>
</dbReference>
<dbReference type="Pfam" id="PF06114">
    <property type="entry name" value="Peptidase_M78"/>
    <property type="match status" value="1"/>
</dbReference>
<dbReference type="EMBL" id="ABLOMU010000012">
    <property type="protein sequence ID" value="EKT4440958.1"/>
    <property type="molecule type" value="Genomic_DNA"/>
</dbReference>
<comment type="caution">
    <text evidence="2">The sequence shown here is derived from an EMBL/GenBank/DDBJ whole genome shotgun (WGS) entry which is preliminary data.</text>
</comment>
<dbReference type="AlphaFoldDB" id="A0AAI9FZD1"/>
<evidence type="ECO:0000313" key="3">
    <source>
        <dbReference type="Proteomes" id="UP001214521"/>
    </source>
</evidence>
<accession>A0AAI9FZD1</accession>
<feature type="domain" description="IrrE N-terminal-like" evidence="1">
    <location>
        <begin position="87"/>
        <end position="188"/>
    </location>
</feature>
<organism evidence="2 3">
    <name type="scientific">Stenotrophomonas maltophilia</name>
    <name type="common">Pseudomonas maltophilia</name>
    <name type="synonym">Xanthomonas maltophilia</name>
    <dbReference type="NCBI Taxonomy" id="40324"/>
    <lineage>
        <taxon>Bacteria</taxon>
        <taxon>Pseudomonadati</taxon>
        <taxon>Pseudomonadota</taxon>
        <taxon>Gammaproteobacteria</taxon>
        <taxon>Lysobacterales</taxon>
        <taxon>Lysobacteraceae</taxon>
        <taxon>Stenotrophomonas</taxon>
        <taxon>Stenotrophomonas maltophilia group</taxon>
    </lineage>
</organism>
<sequence>MKPDDSSLDPVDLVVVEGRARLFLDRADAWGVFPTPIDTLMEAAKLQVAPKSAFDPAVLFAYIKQKTHKAAETLKRALGKVLGLYDSMEGVIHIDHGVGPTKQTFLKLHEAGHHEMPTHKNVFKFFQDCEQTLAPDIADRFEREANNFARFVLFQGDTFRNAAADLKMGIRAPITLAKRFGSSNYAAAREFARTHHAPCVVYVLNPLEFVDSGEFKAEVRRIEPSPSFLLRFGRPSDLVIDHKHALASLIPIGKRMTAPRDFVYVDRNGTRHQCIGEGFDTKHNIFLLIYPEAELPTSVLFLPESVRSPPVAKQ</sequence>
<evidence type="ECO:0000313" key="2">
    <source>
        <dbReference type="EMBL" id="EKT4440958.1"/>
    </source>
</evidence>
<protein>
    <submittedName>
        <fullName evidence="2">ImmA/IrrE family metallo-endopeptidase</fullName>
    </submittedName>
</protein>
<gene>
    <name evidence="2" type="ORF">QEK83_001605</name>
</gene>
<proteinExistence type="predicted"/>
<dbReference type="InterPro" id="IPR010359">
    <property type="entry name" value="IrrE_HExxH"/>
</dbReference>
<name>A0AAI9FZD1_STEMA</name>
<dbReference type="RefSeq" id="WP_032961165.1">
    <property type="nucleotide sequence ID" value="NZ_JBFCWN010000003.1"/>
</dbReference>
<dbReference type="Proteomes" id="UP001214521">
    <property type="component" value="Unassembled WGS sequence"/>
</dbReference>